<feature type="region of interest" description="Disordered" evidence="1">
    <location>
        <begin position="131"/>
        <end position="158"/>
    </location>
</feature>
<reference evidence="2" key="1">
    <citation type="submission" date="2023-06" db="EMBL/GenBank/DDBJ databases">
        <authorList>
            <person name="Jiang Y."/>
            <person name="Liu Q."/>
        </authorList>
    </citation>
    <scope>NUCLEOTIDE SEQUENCE</scope>
    <source>
        <strain evidence="2">CGMCC 1.12090</strain>
    </source>
</reference>
<dbReference type="Proteomes" id="UP001169027">
    <property type="component" value="Unassembled WGS sequence"/>
</dbReference>
<evidence type="ECO:0000313" key="2">
    <source>
        <dbReference type="EMBL" id="MDO1536390.1"/>
    </source>
</evidence>
<evidence type="ECO:0000256" key="1">
    <source>
        <dbReference type="SAM" id="MobiDB-lite"/>
    </source>
</evidence>
<name>A0ABT8SC71_9BURK</name>
<keyword evidence="3" id="KW-1185">Reference proteome</keyword>
<dbReference type="RefSeq" id="WP_301814424.1">
    <property type="nucleotide sequence ID" value="NZ_JAUJZH010000027.1"/>
</dbReference>
<sequence>MSTPPVFVFGSNTAGRHGMGAALFAREQRGAIYGRGEGLQGNSYAIPTKGQLPDRTLVPLALPEIQRHIARFLAFAASRPDLVFEVTPIGCGLSGYKHGEIAPMFSDAPANCALPAEFLAVLTTPRARLSPPRTPAIRFPSPPNHFGALDRRDAIPAR</sequence>
<dbReference type="EMBL" id="JAUKVY010000027">
    <property type="protein sequence ID" value="MDO1536390.1"/>
    <property type="molecule type" value="Genomic_DNA"/>
</dbReference>
<comment type="caution">
    <text evidence="2">The sequence shown here is derived from an EMBL/GenBank/DDBJ whole genome shotgun (WGS) entry which is preliminary data.</text>
</comment>
<evidence type="ECO:0000313" key="3">
    <source>
        <dbReference type="Proteomes" id="UP001169027"/>
    </source>
</evidence>
<protein>
    <submittedName>
        <fullName evidence="2">Uncharacterized protein</fullName>
    </submittedName>
</protein>
<gene>
    <name evidence="2" type="ORF">Q2T77_29305</name>
</gene>
<accession>A0ABT8SC71</accession>
<organism evidence="2 3">
    <name type="scientific">Variovorax ginsengisoli</name>
    <dbReference type="NCBI Taxonomy" id="363844"/>
    <lineage>
        <taxon>Bacteria</taxon>
        <taxon>Pseudomonadati</taxon>
        <taxon>Pseudomonadota</taxon>
        <taxon>Betaproteobacteria</taxon>
        <taxon>Burkholderiales</taxon>
        <taxon>Comamonadaceae</taxon>
        <taxon>Variovorax</taxon>
    </lineage>
</organism>
<feature type="compositionally biased region" description="Basic and acidic residues" evidence="1">
    <location>
        <begin position="148"/>
        <end position="158"/>
    </location>
</feature>
<proteinExistence type="predicted"/>